<dbReference type="Pfam" id="PF01494">
    <property type="entry name" value="FAD_binding_3"/>
    <property type="match status" value="1"/>
</dbReference>
<organism evidence="2 3">
    <name type="scientific">Allostreptomyces psammosilenae</name>
    <dbReference type="NCBI Taxonomy" id="1892865"/>
    <lineage>
        <taxon>Bacteria</taxon>
        <taxon>Bacillati</taxon>
        <taxon>Actinomycetota</taxon>
        <taxon>Actinomycetes</taxon>
        <taxon>Kitasatosporales</taxon>
        <taxon>Streptomycetaceae</taxon>
        <taxon>Allostreptomyces</taxon>
    </lineage>
</organism>
<comment type="caution">
    <text evidence="2">The sequence shown here is derived from an EMBL/GenBank/DDBJ whole genome shotgun (WGS) entry which is preliminary data.</text>
</comment>
<dbReference type="SUPFAM" id="SSF51905">
    <property type="entry name" value="FAD/NAD(P)-binding domain"/>
    <property type="match status" value="1"/>
</dbReference>
<evidence type="ECO:0000259" key="1">
    <source>
        <dbReference type="Pfam" id="PF01494"/>
    </source>
</evidence>
<feature type="domain" description="FAD-binding" evidence="1">
    <location>
        <begin position="16"/>
        <end position="356"/>
    </location>
</feature>
<dbReference type="AlphaFoldDB" id="A0A852ZVG3"/>
<evidence type="ECO:0000313" key="2">
    <source>
        <dbReference type="EMBL" id="NYI05627.1"/>
    </source>
</evidence>
<evidence type="ECO:0000313" key="3">
    <source>
        <dbReference type="Proteomes" id="UP000567795"/>
    </source>
</evidence>
<dbReference type="PANTHER" id="PTHR43422:SF3">
    <property type="entry name" value="THIAMINE THIAZOLE SYNTHASE"/>
    <property type="match status" value="1"/>
</dbReference>
<dbReference type="PANTHER" id="PTHR43422">
    <property type="entry name" value="THIAMINE THIAZOLE SYNTHASE"/>
    <property type="match status" value="1"/>
</dbReference>
<dbReference type="GO" id="GO:0071949">
    <property type="term" value="F:FAD binding"/>
    <property type="evidence" value="ECO:0007669"/>
    <property type="project" value="InterPro"/>
</dbReference>
<sequence length="475" mass="50912">MADDQVVYPGGSASRAVVIGGGLAGLLAARVLADHAGSVTVVERDRYPDGPAYRKGVPQSRHTHIFLTGGQEALESLLPGALGELAAAGAKRLALPRDLLVHTQVGWQRRYHHERHSMLCCTRPLLDHVVRARILADPRIEVLQATDAVSLVGDARRVTGVRVRSRDGERGERELPAELVVDATGRGSRAPEWLRALGITSAPEEESDSGIAYATRAFRMPKPPLEDPNVGLYIQPQPDCPRGGGIIPVEDDQWLLTVYGTHGHHPDTAEESFLEFTTRLPDSFLHEVMRDAEPLSPIHGFQNTANRRRRYDRMEPSWAEGFVAIGDAACTFNPVYGQGMSVACLGAVALRRVLAEAGGLAPGVAAAARGAIAQAAESAWITATGADQPYIAMAGSGGGRPATRRGLAERFQGWYLTRLVAHAAVDRVVGAAFRDVAYLTAPPTRLFSPAVALRTVFLPYRPASSTPPLVVEPAG</sequence>
<accession>A0A852ZVG3</accession>
<gene>
    <name evidence="2" type="ORF">FHU37_002570</name>
</gene>
<dbReference type="Proteomes" id="UP000567795">
    <property type="component" value="Unassembled WGS sequence"/>
</dbReference>
<reference evidence="2 3" key="1">
    <citation type="submission" date="2020-07" db="EMBL/GenBank/DDBJ databases">
        <title>Sequencing the genomes of 1000 actinobacteria strains.</title>
        <authorList>
            <person name="Klenk H.-P."/>
        </authorList>
    </citation>
    <scope>NUCLEOTIDE SEQUENCE [LARGE SCALE GENOMIC DNA]</scope>
    <source>
        <strain evidence="2 3">DSM 42178</strain>
    </source>
</reference>
<dbReference type="EMBL" id="JACBZD010000001">
    <property type="protein sequence ID" value="NYI05627.1"/>
    <property type="molecule type" value="Genomic_DNA"/>
</dbReference>
<protein>
    <submittedName>
        <fullName evidence="2">2-polyprenyl-6-methoxyphenol hydroxylase-like FAD-dependent oxidoreductase</fullName>
    </submittedName>
</protein>
<dbReference type="RefSeq" id="WP_246449847.1">
    <property type="nucleotide sequence ID" value="NZ_JACBZD010000001.1"/>
</dbReference>
<name>A0A852ZVG3_9ACTN</name>
<proteinExistence type="predicted"/>
<keyword evidence="3" id="KW-1185">Reference proteome</keyword>
<dbReference type="InterPro" id="IPR002938">
    <property type="entry name" value="FAD-bd"/>
</dbReference>
<dbReference type="Gene3D" id="3.50.50.60">
    <property type="entry name" value="FAD/NAD(P)-binding domain"/>
    <property type="match status" value="1"/>
</dbReference>
<dbReference type="InterPro" id="IPR036188">
    <property type="entry name" value="FAD/NAD-bd_sf"/>
</dbReference>